<sequence length="329" mass="36419">MAKKIRTSPLEETGNALFDSQLDVLRPLFAKQGVQEIVAVRPQEVRLELDGGRWEALSVPDLTLDRWGKVLSLLATRQGQHFGPDQPRVSARLPGGHRLDAMMGRAVGEGISVAIRVHRQAKRSYEDFGCPPDLIGRLKAAAVNGDNVILSGGTSSGKTSLVNAYIRDVPLHERVLYAEEVSELQVPQENKAGFLLDRNNKESTVSYADVFDHAMRARPDRLWLGELSIPNAYPALLFLNNGHKGFLTSAHANNCTAALETGFWFRLSMAGYTMDRAAVFEFLKRNIDLVVHVERLSGGRRRAVEFWEPSRGADPVRLVGEGEWLNIGA</sequence>
<dbReference type="EMBL" id="FXAK01000003">
    <property type="protein sequence ID" value="SMF39307.1"/>
    <property type="molecule type" value="Genomic_DNA"/>
</dbReference>
<gene>
    <name evidence="3" type="ORF">SAMN02982917_1977</name>
</gene>
<dbReference type="GO" id="GO:0016887">
    <property type="term" value="F:ATP hydrolysis activity"/>
    <property type="evidence" value="ECO:0007669"/>
    <property type="project" value="InterPro"/>
</dbReference>
<evidence type="ECO:0000256" key="1">
    <source>
        <dbReference type="ARBA" id="ARBA00006611"/>
    </source>
</evidence>
<protein>
    <submittedName>
        <fullName evidence="3">Type IV secretion system protein VirB11</fullName>
    </submittedName>
</protein>
<reference evidence="3 4" key="1">
    <citation type="submission" date="2017-04" db="EMBL/GenBank/DDBJ databases">
        <authorList>
            <person name="Afonso C.L."/>
            <person name="Miller P.J."/>
            <person name="Scott M.A."/>
            <person name="Spackman E."/>
            <person name="Goraichik I."/>
            <person name="Dimitrov K.M."/>
            <person name="Suarez D.L."/>
            <person name="Swayne D.E."/>
        </authorList>
    </citation>
    <scope>NUCLEOTIDE SEQUENCE [LARGE SCALE GENOMIC DNA]</scope>
    <source>
        <strain evidence="3 4">A2P</strain>
    </source>
</reference>
<dbReference type="PANTHER" id="PTHR30486">
    <property type="entry name" value="TWITCHING MOTILITY PROTEIN PILT"/>
    <property type="match status" value="1"/>
</dbReference>
<proteinExistence type="inferred from homology"/>
<organism evidence="3 4">
    <name type="scientific">Azospirillum oryzae</name>
    <dbReference type="NCBI Taxonomy" id="286727"/>
    <lineage>
        <taxon>Bacteria</taxon>
        <taxon>Pseudomonadati</taxon>
        <taxon>Pseudomonadota</taxon>
        <taxon>Alphaproteobacteria</taxon>
        <taxon>Rhodospirillales</taxon>
        <taxon>Azospirillaceae</taxon>
        <taxon>Azospirillum</taxon>
    </lineage>
</organism>
<evidence type="ECO:0000259" key="2">
    <source>
        <dbReference type="Pfam" id="PF00437"/>
    </source>
</evidence>
<dbReference type="STRING" id="286727.SAMN02982917_1977"/>
<evidence type="ECO:0000313" key="4">
    <source>
        <dbReference type="Proteomes" id="UP000192936"/>
    </source>
</evidence>
<dbReference type="InterPro" id="IPR027417">
    <property type="entry name" value="P-loop_NTPase"/>
</dbReference>
<dbReference type="SUPFAM" id="SSF52540">
    <property type="entry name" value="P-loop containing nucleoside triphosphate hydrolases"/>
    <property type="match status" value="1"/>
</dbReference>
<dbReference type="Proteomes" id="UP000192936">
    <property type="component" value="Unassembled WGS sequence"/>
</dbReference>
<feature type="domain" description="Bacterial type II secretion system protein E" evidence="2">
    <location>
        <begin position="84"/>
        <end position="260"/>
    </location>
</feature>
<dbReference type="RefSeq" id="WP_085084876.1">
    <property type="nucleotide sequence ID" value="NZ_FXAK01000003.1"/>
</dbReference>
<dbReference type="PANTHER" id="PTHR30486:SF6">
    <property type="entry name" value="TYPE IV PILUS RETRACTATION ATPASE PILT"/>
    <property type="match status" value="1"/>
</dbReference>
<dbReference type="Gene3D" id="3.30.450.90">
    <property type="match status" value="1"/>
</dbReference>
<dbReference type="InterPro" id="IPR050921">
    <property type="entry name" value="T4SS_GSP_E_ATPase"/>
</dbReference>
<dbReference type="Pfam" id="PF00437">
    <property type="entry name" value="T2SSE"/>
    <property type="match status" value="1"/>
</dbReference>
<accession>A0A1X7ESE9</accession>
<evidence type="ECO:0000313" key="3">
    <source>
        <dbReference type="EMBL" id="SMF39307.1"/>
    </source>
</evidence>
<name>A0A1X7ESE9_9PROT</name>
<dbReference type="Gene3D" id="3.40.50.300">
    <property type="entry name" value="P-loop containing nucleotide triphosphate hydrolases"/>
    <property type="match status" value="1"/>
</dbReference>
<dbReference type="InterPro" id="IPR001482">
    <property type="entry name" value="T2SS/T4SS_dom"/>
</dbReference>
<dbReference type="OrthoDB" id="9810761at2"/>
<comment type="similarity">
    <text evidence="1">Belongs to the GSP E family.</text>
</comment>
<dbReference type="AlphaFoldDB" id="A0A1X7ESE9"/>